<organism evidence="1 2">
    <name type="scientific">Corallococcus llansteffanensis</name>
    <dbReference type="NCBI Taxonomy" id="2316731"/>
    <lineage>
        <taxon>Bacteria</taxon>
        <taxon>Pseudomonadati</taxon>
        <taxon>Myxococcota</taxon>
        <taxon>Myxococcia</taxon>
        <taxon>Myxococcales</taxon>
        <taxon>Cystobacterineae</taxon>
        <taxon>Myxococcaceae</taxon>
        <taxon>Corallococcus</taxon>
    </lineage>
</organism>
<evidence type="ECO:0000313" key="2">
    <source>
        <dbReference type="Proteomes" id="UP000272888"/>
    </source>
</evidence>
<protein>
    <submittedName>
        <fullName evidence="1">Uncharacterized protein</fullName>
    </submittedName>
</protein>
<name>A0A3A8N0F0_9BACT</name>
<dbReference type="RefSeq" id="WP_120648503.1">
    <property type="nucleotide sequence ID" value="NZ_RAWB01000879.1"/>
</dbReference>
<dbReference type="EMBL" id="RAWB01000879">
    <property type="protein sequence ID" value="RKH37947.1"/>
    <property type="molecule type" value="Genomic_DNA"/>
</dbReference>
<dbReference type="AlphaFoldDB" id="A0A3A8N0F0"/>
<evidence type="ECO:0000313" key="1">
    <source>
        <dbReference type="EMBL" id="RKH37947.1"/>
    </source>
</evidence>
<comment type="caution">
    <text evidence="1">The sequence shown here is derived from an EMBL/GenBank/DDBJ whole genome shotgun (WGS) entry which is preliminary data.</text>
</comment>
<sequence>MKLERHVGGLSLARKVNYLRARGWREDTGGWSSERFRPVSISRAIHHQLTDDLSRALGVMGWQVVGYSPRGYVQLRDGERGPPCSLPKALRIQARRERRPVAELTYVLFLAALLEVEGGAHDSIEGRNPRAEEEDP</sequence>
<reference evidence="2" key="1">
    <citation type="submission" date="2018-09" db="EMBL/GenBank/DDBJ databases">
        <authorList>
            <person name="Livingstone P.G."/>
            <person name="Whitworth D.E."/>
        </authorList>
    </citation>
    <scope>NUCLEOTIDE SEQUENCE [LARGE SCALE GENOMIC DNA]</scope>
    <source>
        <strain evidence="2">CA051B</strain>
    </source>
</reference>
<keyword evidence="2" id="KW-1185">Reference proteome</keyword>
<proteinExistence type="predicted"/>
<gene>
    <name evidence="1" type="ORF">D7V93_41585</name>
</gene>
<dbReference type="Proteomes" id="UP000272888">
    <property type="component" value="Unassembled WGS sequence"/>
</dbReference>
<accession>A0A3A8N0F0</accession>